<dbReference type="GO" id="GO:0003746">
    <property type="term" value="F:translation elongation factor activity"/>
    <property type="evidence" value="ECO:0007669"/>
    <property type="project" value="UniProtKB-KW"/>
</dbReference>
<dbReference type="Pfam" id="PF06421">
    <property type="entry name" value="LepA_C"/>
    <property type="match status" value="1"/>
</dbReference>
<dbReference type="InterPro" id="IPR000795">
    <property type="entry name" value="T_Tr_GTP-bd_dom"/>
</dbReference>
<dbReference type="Pfam" id="PF00679">
    <property type="entry name" value="EFG_C"/>
    <property type="match status" value="1"/>
</dbReference>
<evidence type="ECO:0000256" key="3">
    <source>
        <dbReference type="ARBA" id="ARBA00022801"/>
    </source>
</evidence>
<dbReference type="CDD" id="cd03709">
    <property type="entry name" value="lepA_C"/>
    <property type="match status" value="1"/>
</dbReference>
<keyword evidence="4 6" id="KW-0648">Protein biosynthesis</keyword>
<keyword evidence="8" id="KW-0251">Elongation factor</keyword>
<dbReference type="HAMAP" id="MF_00071">
    <property type="entry name" value="LepA"/>
    <property type="match status" value="1"/>
</dbReference>
<dbReference type="InterPro" id="IPR005225">
    <property type="entry name" value="Small_GTP-bd"/>
</dbReference>
<keyword evidence="6" id="KW-1003">Cell membrane</keyword>
<protein>
    <recommendedName>
        <fullName evidence="6">Elongation factor 4</fullName>
        <shortName evidence="6">EF-4</shortName>
        <ecNumber evidence="6">3.6.5.n1</ecNumber>
    </recommendedName>
    <alternativeName>
        <fullName evidence="6">Ribosomal back-translocase LepA</fullName>
    </alternativeName>
</protein>
<dbReference type="InterPro" id="IPR000640">
    <property type="entry name" value="EFG_V-like"/>
</dbReference>
<dbReference type="InterPro" id="IPR035647">
    <property type="entry name" value="EFG_III/V"/>
</dbReference>
<keyword evidence="6" id="KW-0472">Membrane</keyword>
<keyword evidence="3 6" id="KW-0378">Hydrolase</keyword>
<dbReference type="CDD" id="cd03699">
    <property type="entry name" value="EF4_II"/>
    <property type="match status" value="1"/>
</dbReference>
<dbReference type="PROSITE" id="PS00301">
    <property type="entry name" value="G_TR_1"/>
    <property type="match status" value="1"/>
</dbReference>
<evidence type="ECO:0000313" key="8">
    <source>
        <dbReference type="EMBL" id="MFD1509791.1"/>
    </source>
</evidence>
<dbReference type="Gene3D" id="3.40.50.300">
    <property type="entry name" value="P-loop containing nucleotide triphosphate hydrolases"/>
    <property type="match status" value="1"/>
</dbReference>
<dbReference type="GO" id="GO:0016787">
    <property type="term" value="F:hydrolase activity"/>
    <property type="evidence" value="ECO:0007669"/>
    <property type="project" value="UniProtKB-KW"/>
</dbReference>
<dbReference type="InterPro" id="IPR027417">
    <property type="entry name" value="P-loop_NTPase"/>
</dbReference>
<reference evidence="9" key="1">
    <citation type="journal article" date="2019" name="Int. J. Syst. Evol. Microbiol.">
        <title>The Global Catalogue of Microorganisms (GCM) 10K type strain sequencing project: providing services to taxonomists for standard genome sequencing and annotation.</title>
        <authorList>
            <consortium name="The Broad Institute Genomics Platform"/>
            <consortium name="The Broad Institute Genome Sequencing Center for Infectious Disease"/>
            <person name="Wu L."/>
            <person name="Ma J."/>
        </authorList>
    </citation>
    <scope>NUCLEOTIDE SEQUENCE [LARGE SCALE GENOMIC DNA]</scope>
    <source>
        <strain evidence="9">CGMCC 1.12477</strain>
    </source>
</reference>
<dbReference type="NCBIfam" id="TIGR01393">
    <property type="entry name" value="lepA"/>
    <property type="match status" value="1"/>
</dbReference>
<dbReference type="EMBL" id="JBHUDD010000055">
    <property type="protein sequence ID" value="MFD1509791.1"/>
    <property type="molecule type" value="Genomic_DNA"/>
</dbReference>
<dbReference type="PANTHER" id="PTHR43512:SF4">
    <property type="entry name" value="TRANSLATION FACTOR GUF1 HOMOLOG, CHLOROPLASTIC"/>
    <property type="match status" value="1"/>
</dbReference>
<dbReference type="InterPro" id="IPR013842">
    <property type="entry name" value="LepA_CTD"/>
</dbReference>
<evidence type="ECO:0000256" key="1">
    <source>
        <dbReference type="ARBA" id="ARBA00005454"/>
    </source>
</evidence>
<feature type="binding site" evidence="6">
    <location>
        <begin position="18"/>
        <end position="23"/>
    </location>
    <ligand>
        <name>GTP</name>
        <dbReference type="ChEBI" id="CHEBI:37565"/>
    </ligand>
</feature>
<comment type="function">
    <text evidence="6">Required for accurate and efficient protein synthesis under certain stress conditions. May act as a fidelity factor of the translation reaction, by catalyzing a one-codon backward translocation of tRNAs on improperly translocated ribosomes. Back-translocation proceeds from a post-translocation (POST) complex to a pre-translocation (PRE) complex, thus giving elongation factor G a second chance to translocate the tRNAs correctly. Binds to ribosomes in a GTP-dependent manner.</text>
</comment>
<evidence type="ECO:0000256" key="2">
    <source>
        <dbReference type="ARBA" id="ARBA00022741"/>
    </source>
</evidence>
<comment type="subcellular location">
    <subcellularLocation>
        <location evidence="6">Cell membrane</location>
        <topology evidence="6">Peripheral membrane protein</topology>
        <orientation evidence="6">Cytoplasmic side</orientation>
    </subcellularLocation>
</comment>
<dbReference type="SUPFAM" id="SSF54980">
    <property type="entry name" value="EF-G C-terminal domain-like"/>
    <property type="match status" value="2"/>
</dbReference>
<proteinExistence type="inferred from homology"/>
<dbReference type="Gene3D" id="3.30.70.2570">
    <property type="entry name" value="Elongation factor 4, C-terminal domain"/>
    <property type="match status" value="1"/>
</dbReference>
<dbReference type="Proteomes" id="UP001597186">
    <property type="component" value="Unassembled WGS sequence"/>
</dbReference>
<evidence type="ECO:0000259" key="7">
    <source>
        <dbReference type="PROSITE" id="PS51722"/>
    </source>
</evidence>
<dbReference type="CDD" id="cd16260">
    <property type="entry name" value="EF4_III"/>
    <property type="match status" value="1"/>
</dbReference>
<dbReference type="InterPro" id="IPR031157">
    <property type="entry name" value="G_TR_CS"/>
</dbReference>
<dbReference type="PANTHER" id="PTHR43512">
    <property type="entry name" value="TRANSLATION FACTOR GUF1-RELATED"/>
    <property type="match status" value="1"/>
</dbReference>
<comment type="caution">
    <text evidence="8">The sequence shown here is derived from an EMBL/GenBank/DDBJ whole genome shotgun (WGS) entry which is preliminary data.</text>
</comment>
<organism evidence="8 9">
    <name type="scientific">Lacimonas salitolerans</name>
    <dbReference type="NCBI Taxonomy" id="1323750"/>
    <lineage>
        <taxon>Bacteria</taxon>
        <taxon>Pseudomonadati</taxon>
        <taxon>Pseudomonadota</taxon>
        <taxon>Alphaproteobacteria</taxon>
        <taxon>Rhodobacterales</taxon>
        <taxon>Paracoccaceae</taxon>
        <taxon>Lacimonas</taxon>
    </lineage>
</organism>
<dbReference type="SMART" id="SM00838">
    <property type="entry name" value="EFG_C"/>
    <property type="match status" value="1"/>
</dbReference>
<dbReference type="SUPFAM" id="SSF52540">
    <property type="entry name" value="P-loop containing nucleoside triphosphate hydrolases"/>
    <property type="match status" value="1"/>
</dbReference>
<dbReference type="Pfam" id="PF03144">
    <property type="entry name" value="GTP_EFTU_D2"/>
    <property type="match status" value="1"/>
</dbReference>
<evidence type="ECO:0000256" key="6">
    <source>
        <dbReference type="HAMAP-Rule" id="MF_00071"/>
    </source>
</evidence>
<dbReference type="InterPro" id="IPR035654">
    <property type="entry name" value="LepA_IV"/>
</dbReference>
<dbReference type="EC" id="3.6.5.n1" evidence="6"/>
<dbReference type="CDD" id="cd01890">
    <property type="entry name" value="LepA"/>
    <property type="match status" value="1"/>
</dbReference>
<evidence type="ECO:0000256" key="5">
    <source>
        <dbReference type="ARBA" id="ARBA00023134"/>
    </source>
</evidence>
<comment type="similarity">
    <text evidence="1 6">Belongs to the TRAFAC class translation factor GTPase superfamily. Classic translation factor GTPase family. LepA subfamily.</text>
</comment>
<dbReference type="Gene3D" id="3.30.70.870">
    <property type="entry name" value="Elongation Factor G (Translational Gtpase), domain 3"/>
    <property type="match status" value="1"/>
</dbReference>
<evidence type="ECO:0000256" key="4">
    <source>
        <dbReference type="ARBA" id="ARBA00022917"/>
    </source>
</evidence>
<keyword evidence="9" id="KW-1185">Reference proteome</keyword>
<dbReference type="PROSITE" id="PS51722">
    <property type="entry name" value="G_TR_2"/>
    <property type="match status" value="1"/>
</dbReference>
<gene>
    <name evidence="6 8" type="primary">lepA</name>
    <name evidence="8" type="ORF">ACFTOW_10280</name>
</gene>
<sequence>MNTPLSHIRNFSIVAHIDHGKSTLADRLIQSTDLVVRRDMKEQMLDAMDIERERGITIKANTVRLDYTAENGEQYVLNLIDTPGHVDFAYEVSRSMRAVEGSLLVVDSTQGVEAQTLANVYQAIDANHEIVPVLNKIDLPASDCDRVAEQIEDVIGIDASDAIRVSAKTGVGIKETLEAIVHRLPAPRGVEDAPLKAMLVDSWYDSYLGVVVLVRIMDGRMKKGDQIRMMQTGARYGVDRIGVFRPAMENVDSLGPGEIGFITASIKQVRDTKVGDTITHEKKGTDTALPGFKPSVPVVFCGLFPVDSAQFEDLRDAIEKLALNDASFSYEMETSAALGFGFRCGFLGLLHLEVIRDRIEREYDIELITTAPSVIYHVHMKDGTKIDLHNPADMPDPSNVDFVEEPRIKATILVPDEFLGDVLKLCQDRRGLQEDLTYVGGRAMAVYDLPLNEVVFDFYDRLKSVTKGYASFDYQLMGYRQDNLVKMSILVNDEPVDALSMMVHRDRAEMRGRSMCEKLKDLIPRHMFKIPVQAAIGGKVIARETIAALRKDVTAKCYGGDATRKRKLLDKQKAGKKKMRQFGKVDIPQEAFISALKMDS</sequence>
<dbReference type="InterPro" id="IPR004161">
    <property type="entry name" value="EFTu-like_2"/>
</dbReference>
<dbReference type="Pfam" id="PF00009">
    <property type="entry name" value="GTP_EFTU"/>
    <property type="match status" value="1"/>
</dbReference>
<name>A0ABW4EH67_9RHOB</name>
<feature type="domain" description="Tr-type G" evidence="7">
    <location>
        <begin position="6"/>
        <end position="188"/>
    </location>
</feature>
<dbReference type="InterPro" id="IPR006297">
    <property type="entry name" value="EF-4"/>
</dbReference>
<dbReference type="InterPro" id="IPR038363">
    <property type="entry name" value="LepA_C_sf"/>
</dbReference>
<dbReference type="PRINTS" id="PR00315">
    <property type="entry name" value="ELONGATNFCT"/>
</dbReference>
<comment type="catalytic activity">
    <reaction evidence="6">
        <text>GTP + H2O = GDP + phosphate + H(+)</text>
        <dbReference type="Rhea" id="RHEA:19669"/>
        <dbReference type="ChEBI" id="CHEBI:15377"/>
        <dbReference type="ChEBI" id="CHEBI:15378"/>
        <dbReference type="ChEBI" id="CHEBI:37565"/>
        <dbReference type="ChEBI" id="CHEBI:43474"/>
        <dbReference type="ChEBI" id="CHEBI:58189"/>
        <dbReference type="EC" id="3.6.5.n1"/>
    </reaction>
</comment>
<dbReference type="Gene3D" id="3.30.70.240">
    <property type="match status" value="1"/>
</dbReference>
<keyword evidence="2 6" id="KW-0547">Nucleotide-binding</keyword>
<dbReference type="NCBIfam" id="TIGR00231">
    <property type="entry name" value="small_GTP"/>
    <property type="match status" value="1"/>
</dbReference>
<keyword evidence="5 6" id="KW-0342">GTP-binding</keyword>
<dbReference type="RefSeq" id="WP_379915314.1">
    <property type="nucleotide sequence ID" value="NZ_JBHUDD010000055.1"/>
</dbReference>
<accession>A0ABW4EH67</accession>
<evidence type="ECO:0000313" key="9">
    <source>
        <dbReference type="Proteomes" id="UP001597186"/>
    </source>
</evidence>
<feature type="binding site" evidence="6">
    <location>
        <begin position="135"/>
        <end position="138"/>
    </location>
    <ligand>
        <name>GTP</name>
        <dbReference type="ChEBI" id="CHEBI:37565"/>
    </ligand>
</feature>
<dbReference type="Gene3D" id="2.40.30.10">
    <property type="entry name" value="Translation factors"/>
    <property type="match status" value="1"/>
</dbReference>